<dbReference type="PANTHER" id="PTHR42756">
    <property type="entry name" value="TRANSCRIPTIONAL REGULATOR, MARR"/>
    <property type="match status" value="1"/>
</dbReference>
<comment type="caution">
    <text evidence="5">The sequence shown here is derived from an EMBL/GenBank/DDBJ whole genome shotgun (WGS) entry which is preliminary data.</text>
</comment>
<dbReference type="Proteomes" id="UP000604730">
    <property type="component" value="Unassembled WGS sequence"/>
</dbReference>
<dbReference type="InterPro" id="IPR036390">
    <property type="entry name" value="WH_DNA-bd_sf"/>
</dbReference>
<dbReference type="Pfam" id="PF01047">
    <property type="entry name" value="MarR"/>
    <property type="match status" value="1"/>
</dbReference>
<evidence type="ECO:0000256" key="2">
    <source>
        <dbReference type="ARBA" id="ARBA00023125"/>
    </source>
</evidence>
<keyword evidence="2" id="KW-0238">DNA-binding</keyword>
<keyword evidence="6" id="KW-1185">Reference proteome</keyword>
<dbReference type="SMART" id="SM00347">
    <property type="entry name" value="HTH_MARR"/>
    <property type="match status" value="1"/>
</dbReference>
<evidence type="ECO:0000256" key="1">
    <source>
        <dbReference type="ARBA" id="ARBA00023015"/>
    </source>
</evidence>
<dbReference type="InterPro" id="IPR036388">
    <property type="entry name" value="WH-like_DNA-bd_sf"/>
</dbReference>
<dbReference type="InterPro" id="IPR000835">
    <property type="entry name" value="HTH_MarR-typ"/>
</dbReference>
<protein>
    <submittedName>
        <fullName evidence="5">MarR family transcriptional regulator</fullName>
    </submittedName>
</protein>
<accession>A0ABS1J0F1</accession>
<proteinExistence type="predicted"/>
<dbReference type="PROSITE" id="PS50995">
    <property type="entry name" value="HTH_MARR_2"/>
    <property type="match status" value="1"/>
</dbReference>
<evidence type="ECO:0000256" key="3">
    <source>
        <dbReference type="ARBA" id="ARBA00023163"/>
    </source>
</evidence>
<name>A0ABS1J0F1_9FIRM</name>
<feature type="domain" description="HTH marR-type" evidence="4">
    <location>
        <begin position="1"/>
        <end position="137"/>
    </location>
</feature>
<gene>
    <name evidence="5" type="ORF">JJN12_07095</name>
</gene>
<keyword evidence="3" id="KW-0804">Transcription</keyword>
<organism evidence="5 6">
    <name type="scientific">Catonella massiliensis</name>
    <dbReference type="NCBI Taxonomy" id="2799636"/>
    <lineage>
        <taxon>Bacteria</taxon>
        <taxon>Bacillati</taxon>
        <taxon>Bacillota</taxon>
        <taxon>Clostridia</taxon>
        <taxon>Lachnospirales</taxon>
        <taxon>Lachnospiraceae</taxon>
        <taxon>Catonella</taxon>
    </lineage>
</organism>
<evidence type="ECO:0000313" key="6">
    <source>
        <dbReference type="Proteomes" id="UP000604730"/>
    </source>
</evidence>
<dbReference type="SUPFAM" id="SSF46785">
    <property type="entry name" value="Winged helix' DNA-binding domain"/>
    <property type="match status" value="1"/>
</dbReference>
<evidence type="ECO:0000259" key="4">
    <source>
        <dbReference type="PROSITE" id="PS50995"/>
    </source>
</evidence>
<dbReference type="Gene3D" id="1.10.10.10">
    <property type="entry name" value="Winged helix-like DNA-binding domain superfamily/Winged helix DNA-binding domain"/>
    <property type="match status" value="1"/>
</dbReference>
<dbReference type="PANTHER" id="PTHR42756:SF1">
    <property type="entry name" value="TRANSCRIPTIONAL REPRESSOR OF EMRAB OPERON"/>
    <property type="match status" value="1"/>
</dbReference>
<reference evidence="5 6" key="1">
    <citation type="submission" date="2021-01" db="EMBL/GenBank/DDBJ databases">
        <title>Isolation and description of Catonella massiliensis sp. nov., a novel Catonella species, isolated from a stable periodontitis subject.</title>
        <authorList>
            <person name="Antezack A."/>
            <person name="Boxberger M."/>
            <person name="La Scola B."/>
            <person name="Monnet-Corti V."/>
        </authorList>
    </citation>
    <scope>NUCLEOTIDE SEQUENCE [LARGE SCALE GENOMIC DNA]</scope>
    <source>
        <strain evidence="5 6">Marseille-Q4567</strain>
    </source>
</reference>
<sequence>MLYDSFNKVYTKFKLHFYKEVFKKWRDREVSLTTVETFCMEIIHALGKPTVSEFASFTSLSSANAADKINNLVKKGYLNKVQSDEDKRIYYLEVTKKYIDYYNISYQYLKEVMSKLEDRFTTEENKVLEKMLRVMSEEIME</sequence>
<keyword evidence="1" id="KW-0805">Transcription regulation</keyword>
<dbReference type="RefSeq" id="WP_208429017.1">
    <property type="nucleotide sequence ID" value="NZ_JAEPRJ010000001.1"/>
</dbReference>
<dbReference type="EMBL" id="JAEPRJ010000001">
    <property type="protein sequence ID" value="MBK5897542.1"/>
    <property type="molecule type" value="Genomic_DNA"/>
</dbReference>
<evidence type="ECO:0000313" key="5">
    <source>
        <dbReference type="EMBL" id="MBK5897542.1"/>
    </source>
</evidence>